<dbReference type="RefSeq" id="WP_371859694.1">
    <property type="nucleotide sequence ID" value="NZ_FPBO01000044.1"/>
</dbReference>
<dbReference type="Pfam" id="PF01261">
    <property type="entry name" value="AP_endonuc_2"/>
    <property type="match status" value="1"/>
</dbReference>
<proteinExistence type="predicted"/>
<organism evidence="2 3">
    <name type="scientific">Pseudoduganella namucuonensis</name>
    <dbReference type="NCBI Taxonomy" id="1035707"/>
    <lineage>
        <taxon>Bacteria</taxon>
        <taxon>Pseudomonadati</taxon>
        <taxon>Pseudomonadota</taxon>
        <taxon>Betaproteobacteria</taxon>
        <taxon>Burkholderiales</taxon>
        <taxon>Oxalobacteraceae</taxon>
        <taxon>Telluria group</taxon>
        <taxon>Pseudoduganella</taxon>
    </lineage>
</organism>
<dbReference type="GO" id="GO:0016853">
    <property type="term" value="F:isomerase activity"/>
    <property type="evidence" value="ECO:0007669"/>
    <property type="project" value="UniProtKB-KW"/>
</dbReference>
<gene>
    <name evidence="2" type="ORF">SAMN05216552_104436</name>
</gene>
<keyword evidence="2" id="KW-0413">Isomerase</keyword>
<evidence type="ECO:0000313" key="3">
    <source>
        <dbReference type="Proteomes" id="UP000199391"/>
    </source>
</evidence>
<dbReference type="SUPFAM" id="SSF51658">
    <property type="entry name" value="Xylose isomerase-like"/>
    <property type="match status" value="1"/>
</dbReference>
<dbReference type="AlphaFoldDB" id="A0A1I7LZB4"/>
<reference evidence="3" key="1">
    <citation type="submission" date="2016-10" db="EMBL/GenBank/DDBJ databases">
        <authorList>
            <person name="Varghese N."/>
            <person name="Submissions S."/>
        </authorList>
    </citation>
    <scope>NUCLEOTIDE SEQUENCE [LARGE SCALE GENOMIC DNA]</scope>
    <source>
        <strain evidence="3">CGMCC 1.11014</strain>
    </source>
</reference>
<dbReference type="PANTHER" id="PTHR12110:SF21">
    <property type="entry name" value="XYLOSE ISOMERASE-LIKE TIM BARREL DOMAIN-CONTAINING PROTEIN"/>
    <property type="match status" value="1"/>
</dbReference>
<evidence type="ECO:0000313" key="2">
    <source>
        <dbReference type="EMBL" id="SFV15044.1"/>
    </source>
</evidence>
<dbReference type="PANTHER" id="PTHR12110">
    <property type="entry name" value="HYDROXYPYRUVATE ISOMERASE"/>
    <property type="match status" value="1"/>
</dbReference>
<dbReference type="InterPro" id="IPR050312">
    <property type="entry name" value="IolE/XylAMocC-like"/>
</dbReference>
<name>A0A1I7LZB4_9BURK</name>
<dbReference type="EMBL" id="FPBO01000044">
    <property type="protein sequence ID" value="SFV15044.1"/>
    <property type="molecule type" value="Genomic_DNA"/>
</dbReference>
<sequence>MIKTETAVRGPGIFLAQFAGERAPFNSLRGIARWAGALGYRGVQIPTWDRRLFDLETAAASDAYCEEVRGTLAESGLEITELSTHLQGQLVAVHPAYDTPMDGFAPPEVRGKPAARAEWAAGQLMLAARATRRLGLRAHATFSGALAWPYLYPWPQRPAGMVEAAFAELGRRWLPILDAFDEAGAHVCYELHPGEDLCDGASFEMFLEAVAQHPRAAILYDPSHMLLQQMDYLAFIDIYHERIKAFHVKDAEFRPSGRQGVYGGFQPWLRRAGRFRSLGDGQIDFRAIFGKLAQYGYDGWAVLEWECCIKHPEQGAAEGAPFIRERMIRKADRAFDDFAASGASEEANRRMLGLAPAGGERP</sequence>
<accession>A0A1I7LZB4</accession>
<dbReference type="InterPro" id="IPR036237">
    <property type="entry name" value="Xyl_isomerase-like_sf"/>
</dbReference>
<keyword evidence="3" id="KW-1185">Reference proteome</keyword>
<dbReference type="InterPro" id="IPR013022">
    <property type="entry name" value="Xyl_isomerase-like_TIM-brl"/>
</dbReference>
<feature type="domain" description="Xylose isomerase-like TIM barrel" evidence="1">
    <location>
        <begin position="33"/>
        <end position="325"/>
    </location>
</feature>
<evidence type="ECO:0000259" key="1">
    <source>
        <dbReference type="Pfam" id="PF01261"/>
    </source>
</evidence>
<dbReference type="Proteomes" id="UP000199391">
    <property type="component" value="Unassembled WGS sequence"/>
</dbReference>
<protein>
    <submittedName>
        <fullName evidence="2">Sugar phosphate isomerase/epimerase</fullName>
    </submittedName>
</protein>
<dbReference type="STRING" id="1035707.SAMN05216552_104436"/>
<dbReference type="Gene3D" id="3.20.20.150">
    <property type="entry name" value="Divalent-metal-dependent TIM barrel enzymes"/>
    <property type="match status" value="1"/>
</dbReference>